<dbReference type="PANTHER" id="PTHR42928:SF5">
    <property type="entry name" value="BLR1237 PROTEIN"/>
    <property type="match status" value="1"/>
</dbReference>
<dbReference type="InterPro" id="IPR005064">
    <property type="entry name" value="BUG"/>
</dbReference>
<protein>
    <submittedName>
        <fullName evidence="3">Bug family tripartite tricarboxylate transporter substrate binding protein</fullName>
    </submittedName>
</protein>
<evidence type="ECO:0000256" key="1">
    <source>
        <dbReference type="ARBA" id="ARBA00006987"/>
    </source>
</evidence>
<dbReference type="Gene3D" id="3.40.190.10">
    <property type="entry name" value="Periplasmic binding protein-like II"/>
    <property type="match status" value="1"/>
</dbReference>
<dbReference type="RefSeq" id="WP_371435181.1">
    <property type="nucleotide sequence ID" value="NZ_JBHSRS010000084.1"/>
</dbReference>
<dbReference type="CDD" id="cd07012">
    <property type="entry name" value="PBP2_Bug_TTT"/>
    <property type="match status" value="1"/>
</dbReference>
<dbReference type="PIRSF" id="PIRSF017082">
    <property type="entry name" value="YflP"/>
    <property type="match status" value="1"/>
</dbReference>
<evidence type="ECO:0000313" key="4">
    <source>
        <dbReference type="Proteomes" id="UP001596270"/>
    </source>
</evidence>
<gene>
    <name evidence="3" type="ORF">ACFQND_25955</name>
</gene>
<feature type="signal peptide" evidence="2">
    <location>
        <begin position="1"/>
        <end position="26"/>
    </location>
</feature>
<dbReference type="EMBL" id="JBHSRS010000084">
    <property type="protein sequence ID" value="MFC6284686.1"/>
    <property type="molecule type" value="Genomic_DNA"/>
</dbReference>
<dbReference type="Pfam" id="PF03401">
    <property type="entry name" value="TctC"/>
    <property type="match status" value="1"/>
</dbReference>
<name>A0ABW1U464_9BURK</name>
<organism evidence="3 4">
    <name type="scientific">Polaromonas aquatica</name>
    <dbReference type="NCBI Taxonomy" id="332657"/>
    <lineage>
        <taxon>Bacteria</taxon>
        <taxon>Pseudomonadati</taxon>
        <taxon>Pseudomonadota</taxon>
        <taxon>Betaproteobacteria</taxon>
        <taxon>Burkholderiales</taxon>
        <taxon>Comamonadaceae</taxon>
        <taxon>Polaromonas</taxon>
    </lineage>
</organism>
<dbReference type="Proteomes" id="UP001596270">
    <property type="component" value="Unassembled WGS sequence"/>
</dbReference>
<dbReference type="SUPFAM" id="SSF53850">
    <property type="entry name" value="Periplasmic binding protein-like II"/>
    <property type="match status" value="1"/>
</dbReference>
<dbReference type="Gene3D" id="3.40.190.150">
    <property type="entry name" value="Bordetella uptake gene, domain 1"/>
    <property type="match status" value="1"/>
</dbReference>
<reference evidence="4" key="1">
    <citation type="journal article" date="2019" name="Int. J. Syst. Evol. Microbiol.">
        <title>The Global Catalogue of Microorganisms (GCM) 10K type strain sequencing project: providing services to taxonomists for standard genome sequencing and annotation.</title>
        <authorList>
            <consortium name="The Broad Institute Genomics Platform"/>
            <consortium name="The Broad Institute Genome Sequencing Center for Infectious Disease"/>
            <person name="Wu L."/>
            <person name="Ma J."/>
        </authorList>
    </citation>
    <scope>NUCLEOTIDE SEQUENCE [LARGE SCALE GENOMIC DNA]</scope>
    <source>
        <strain evidence="4">CCUG 39402</strain>
    </source>
</reference>
<feature type="chain" id="PRO_5045299418" evidence="2">
    <location>
        <begin position="27"/>
        <end position="327"/>
    </location>
</feature>
<accession>A0ABW1U464</accession>
<comment type="caution">
    <text evidence="3">The sequence shown here is derived from an EMBL/GenBank/DDBJ whole genome shotgun (WGS) entry which is preliminary data.</text>
</comment>
<proteinExistence type="inferred from homology"/>
<dbReference type="PANTHER" id="PTHR42928">
    <property type="entry name" value="TRICARBOXYLATE-BINDING PROTEIN"/>
    <property type="match status" value="1"/>
</dbReference>
<evidence type="ECO:0000313" key="3">
    <source>
        <dbReference type="EMBL" id="MFC6284686.1"/>
    </source>
</evidence>
<evidence type="ECO:0000256" key="2">
    <source>
        <dbReference type="SAM" id="SignalP"/>
    </source>
</evidence>
<sequence length="327" mass="34738">MNKFRRQLTAACALATLVLAAGTASAQTPAWPTRAVRLMVPSPAGTAPDIIARVMGDKLSKAWGQPVIVENRPGAGGTIGLSVIKNGTQDDHTFAFVPASIITLSTYMFKSAQVDAVRDFVPVALVAEGPMMMAVSASSPANSLADVMAMAKKNPDTFVVTSPSMYSVPHLTGDLLAKAAGVPMRAVPYANSGAAIAAVMNNDAQLIIDGIPPIDPMVKGGKLKAIAVFSDGRLPNRPQLPSVAETYPGMVVNGWFGIIAPKGTSDKAIERVNRDVVQVARTPELTERFDAFGVYARNLTPAQFGKYWHDDRVRWEKVLQDVGAKPQ</sequence>
<dbReference type="InterPro" id="IPR042100">
    <property type="entry name" value="Bug_dom1"/>
</dbReference>
<keyword evidence="2" id="KW-0732">Signal</keyword>
<keyword evidence="4" id="KW-1185">Reference proteome</keyword>
<comment type="similarity">
    <text evidence="1">Belongs to the UPF0065 (bug) family.</text>
</comment>